<keyword evidence="6 10" id="KW-0732">Signal</keyword>
<evidence type="ECO:0000256" key="3">
    <source>
        <dbReference type="ARBA" id="ARBA00010418"/>
    </source>
</evidence>
<gene>
    <name evidence="14" type="ORF">J2X20_001750</name>
</gene>
<comment type="similarity">
    <text evidence="3">Belongs to the polysaccharide lyase 4 family.</text>
</comment>
<dbReference type="EMBL" id="JAVDXU010000001">
    <property type="protein sequence ID" value="MDR7269121.1"/>
    <property type="molecule type" value="Genomic_DNA"/>
</dbReference>
<evidence type="ECO:0000313" key="14">
    <source>
        <dbReference type="EMBL" id="MDR7269121.1"/>
    </source>
</evidence>
<dbReference type="SUPFAM" id="SSF49452">
    <property type="entry name" value="Starch-binding domain-like"/>
    <property type="match status" value="1"/>
</dbReference>
<feature type="domain" description="Rhamnogalacturonan lyase" evidence="13">
    <location>
        <begin position="351"/>
        <end position="426"/>
    </location>
</feature>
<keyword evidence="15" id="KW-1185">Reference proteome</keyword>
<evidence type="ECO:0000256" key="2">
    <source>
        <dbReference type="ARBA" id="ARBA00004613"/>
    </source>
</evidence>
<dbReference type="InterPro" id="IPR014718">
    <property type="entry name" value="GH-type_carb-bd"/>
</dbReference>
<name>A0ABU1YLN6_ROSSA</name>
<evidence type="ECO:0000256" key="6">
    <source>
        <dbReference type="ARBA" id="ARBA00022729"/>
    </source>
</evidence>
<dbReference type="InterPro" id="IPR016590">
    <property type="entry name" value="Rhamnogalacturonase_B"/>
</dbReference>
<dbReference type="PANTHER" id="PTHR36574">
    <property type="entry name" value="RHAMNOGALACTURONATE LYASE-RELATED"/>
    <property type="match status" value="1"/>
</dbReference>
<keyword evidence="7" id="KW-1015">Disulfide bond</keyword>
<comment type="catalytic activity">
    <reaction evidence="1">
        <text>Endotype eliminative cleavage of L-alpha-rhamnopyranosyl-(1-&gt;4)-alpha-D-galactopyranosyluronic acid bonds of rhamnogalacturonan I domains in ramified hairy regions of pectin leaving L-rhamnopyranose at the reducing end and 4-deoxy-4,5-unsaturated D-galactopyranosyluronic acid at the non-reducing end.</text>
        <dbReference type="EC" id="4.2.2.23"/>
    </reaction>
</comment>
<evidence type="ECO:0000256" key="8">
    <source>
        <dbReference type="ARBA" id="ARBA00023239"/>
    </source>
</evidence>
<dbReference type="Pfam" id="PF09284">
    <property type="entry name" value="RhgB_N"/>
    <property type="match status" value="1"/>
</dbReference>
<protein>
    <recommendedName>
        <fullName evidence="4">rhamnogalacturonan endolyase</fullName>
        <ecNumber evidence="4">4.2.2.23</ecNumber>
    </recommendedName>
</protein>
<keyword evidence="8 14" id="KW-0456">Lyase</keyword>
<dbReference type="CDD" id="cd10316">
    <property type="entry name" value="RGL4_M"/>
    <property type="match status" value="1"/>
</dbReference>
<dbReference type="Pfam" id="PF14686">
    <property type="entry name" value="fn3_3"/>
    <property type="match status" value="1"/>
</dbReference>
<keyword evidence="5" id="KW-0964">Secreted</keyword>
<dbReference type="Proteomes" id="UP001180453">
    <property type="component" value="Unassembled WGS sequence"/>
</dbReference>
<dbReference type="GO" id="GO:0102210">
    <property type="term" value="F:rhamnogalacturonan endolyase activity"/>
    <property type="evidence" value="ECO:0007669"/>
    <property type="project" value="UniProtKB-EC"/>
</dbReference>
<evidence type="ECO:0000259" key="13">
    <source>
        <dbReference type="Pfam" id="PF14686"/>
    </source>
</evidence>
<evidence type="ECO:0000259" key="12">
    <source>
        <dbReference type="Pfam" id="PF14683"/>
    </source>
</evidence>
<dbReference type="SUPFAM" id="SSF74650">
    <property type="entry name" value="Galactose mutarotase-like"/>
    <property type="match status" value="1"/>
</dbReference>
<evidence type="ECO:0000256" key="4">
    <source>
        <dbReference type="ARBA" id="ARBA00012437"/>
    </source>
</evidence>
<dbReference type="RefSeq" id="WP_310263501.1">
    <property type="nucleotide sequence ID" value="NZ_JAVDXU010000001.1"/>
</dbReference>
<feature type="domain" description="Rhamnogalacturonan lyase" evidence="12">
    <location>
        <begin position="442"/>
        <end position="606"/>
    </location>
</feature>
<dbReference type="PANTHER" id="PTHR36574:SF1">
    <property type="entry name" value="RHAMNOGALACTURONATE LYASE-RELATED"/>
    <property type="match status" value="1"/>
</dbReference>
<dbReference type="Gene3D" id="2.60.120.260">
    <property type="entry name" value="Galactose-binding domain-like"/>
    <property type="match status" value="1"/>
</dbReference>
<comment type="caution">
    <text evidence="14">The sequence shown here is derived from an EMBL/GenBank/DDBJ whole genome shotgun (WGS) entry which is preliminary data.</text>
</comment>
<proteinExistence type="inferred from homology"/>
<dbReference type="InterPro" id="IPR029413">
    <property type="entry name" value="RG-lyase_II"/>
</dbReference>
<evidence type="ECO:0000259" key="11">
    <source>
        <dbReference type="Pfam" id="PF09284"/>
    </source>
</evidence>
<comment type="subcellular location">
    <subcellularLocation>
        <location evidence="2">Secreted</location>
    </subcellularLocation>
</comment>
<dbReference type="InterPro" id="IPR011013">
    <property type="entry name" value="Gal_mutarotase_sf_dom"/>
</dbReference>
<accession>A0ABU1YLN6</accession>
<evidence type="ECO:0000256" key="1">
    <source>
        <dbReference type="ARBA" id="ARBA00001324"/>
    </source>
</evidence>
<dbReference type="EC" id="4.2.2.23" evidence="4"/>
<sequence>MRIDILRRRLRRLGAAAFVLLSMATATPALAAFSLTTLYDGGSSSKLQYQVDTGGGLVFKVMAYDNGVSTQSKGDLSSLLYNGVQYADASRGSQLNSGFDYLYSNVSAVDVQAQMISSTGAATPASTADGGVVSGGAYVKITVTVYSANGGVLKHYYMAKSGEPRIYMGSYFTEEPDTLNLVRFIVRVPVAVLSKGGPAGTPGGLASNGSWPQDLRGTDTTVEASDVFGFSSGTASSGQTRSKHYSNMRLKDWQYFGGVNSAGSVGLWFYRDNNEGNSGGPFYRSLLNQITSTSNELTYIVNYGEGQTEAFRLGVLNSYTLMFTNGGAPAAPDTSWFSLMALDGYVAASGRGTVAGVGLSGTDSAYTYTVGFSNATAQYWASANLANGGFFKSTGMRPGTYTLTVYKNELAVYTGSVTVTAGGTTALNTLAINADPSGTSALWRIGNWDGSPAEFLNGSRLTTMHPTDVRMSSWLPSTFVVGSSSAASGFPAYQWKDVNNARVIQFTLTSAQVRNLTLRLGTTADFNGARPQITVNSWTSAIPTAPPKGSRNLTVGTYRGVNRLYSFDIPSTALVAGTNTLTINVVSGTSGTAYLSPGLSYDAVDLIVTP</sequence>
<reference evidence="14 15" key="1">
    <citation type="submission" date="2023-07" db="EMBL/GenBank/DDBJ databases">
        <title>Sorghum-associated microbial communities from plants grown in Nebraska, USA.</title>
        <authorList>
            <person name="Schachtman D."/>
        </authorList>
    </citation>
    <scope>NUCLEOTIDE SEQUENCE [LARGE SCALE GENOMIC DNA]</scope>
    <source>
        <strain evidence="14 15">BE314</strain>
    </source>
</reference>
<feature type="chain" id="PRO_5046628770" description="rhamnogalacturonan endolyase" evidence="10">
    <location>
        <begin position="32"/>
        <end position="610"/>
    </location>
</feature>
<feature type="signal peptide" evidence="10">
    <location>
        <begin position="1"/>
        <end position="31"/>
    </location>
</feature>
<dbReference type="Gene3D" id="2.70.98.10">
    <property type="match status" value="1"/>
</dbReference>
<evidence type="ECO:0000256" key="5">
    <source>
        <dbReference type="ARBA" id="ARBA00022525"/>
    </source>
</evidence>
<evidence type="ECO:0000256" key="9">
    <source>
        <dbReference type="ARBA" id="ARBA00023316"/>
    </source>
</evidence>
<dbReference type="SUPFAM" id="SSF49785">
    <property type="entry name" value="Galactose-binding domain-like"/>
    <property type="match status" value="1"/>
</dbReference>
<dbReference type="Pfam" id="PF14683">
    <property type="entry name" value="CBM-like"/>
    <property type="match status" value="1"/>
</dbReference>
<dbReference type="InterPro" id="IPR029411">
    <property type="entry name" value="RG-lyase_III"/>
</dbReference>
<dbReference type="InterPro" id="IPR015364">
    <property type="entry name" value="RhgB_N"/>
</dbReference>
<dbReference type="CDD" id="cd10317">
    <property type="entry name" value="RGL4_C"/>
    <property type="match status" value="1"/>
</dbReference>
<dbReference type="InterPro" id="IPR013784">
    <property type="entry name" value="Carb-bd-like_fold"/>
</dbReference>
<organism evidence="14 15">
    <name type="scientific">Roseateles saccharophilus</name>
    <name type="common">Pseudomonas saccharophila</name>
    <dbReference type="NCBI Taxonomy" id="304"/>
    <lineage>
        <taxon>Bacteria</taxon>
        <taxon>Pseudomonadati</taxon>
        <taxon>Pseudomonadota</taxon>
        <taxon>Betaproteobacteria</taxon>
        <taxon>Burkholderiales</taxon>
        <taxon>Sphaerotilaceae</taxon>
        <taxon>Roseateles</taxon>
    </lineage>
</organism>
<evidence type="ECO:0000256" key="10">
    <source>
        <dbReference type="SAM" id="SignalP"/>
    </source>
</evidence>
<feature type="domain" description="Rhamnogalacturonase B N-terminal" evidence="11">
    <location>
        <begin position="44"/>
        <end position="344"/>
    </location>
</feature>
<dbReference type="InterPro" id="IPR008979">
    <property type="entry name" value="Galactose-bd-like_sf"/>
</dbReference>
<dbReference type="Gene3D" id="2.60.40.1120">
    <property type="entry name" value="Carboxypeptidase-like, regulatory domain"/>
    <property type="match status" value="1"/>
</dbReference>
<keyword evidence="9" id="KW-0961">Cell wall biogenesis/degradation</keyword>
<evidence type="ECO:0000256" key="7">
    <source>
        <dbReference type="ARBA" id="ARBA00023157"/>
    </source>
</evidence>
<evidence type="ECO:0000313" key="15">
    <source>
        <dbReference type="Proteomes" id="UP001180453"/>
    </source>
</evidence>